<evidence type="ECO:0000256" key="2">
    <source>
        <dbReference type="ARBA" id="ARBA00023141"/>
    </source>
</evidence>
<keyword evidence="5" id="KW-1185">Reference proteome</keyword>
<evidence type="ECO:0000256" key="1">
    <source>
        <dbReference type="ARBA" id="ARBA00004871"/>
    </source>
</evidence>
<keyword evidence="2" id="KW-0028">Amino-acid biosynthesis</keyword>
<accession>A0A542YIR1</accession>
<evidence type="ECO:0000259" key="3">
    <source>
        <dbReference type="Pfam" id="PF08501"/>
    </source>
</evidence>
<dbReference type="GO" id="GO:0009073">
    <property type="term" value="P:aromatic amino acid family biosynthetic process"/>
    <property type="evidence" value="ECO:0007669"/>
    <property type="project" value="UniProtKB-KW"/>
</dbReference>
<dbReference type="GO" id="GO:0005829">
    <property type="term" value="C:cytosol"/>
    <property type="evidence" value="ECO:0007669"/>
    <property type="project" value="TreeGrafter"/>
</dbReference>
<dbReference type="EMBL" id="VFOM01000001">
    <property type="protein sequence ID" value="TQL47962.1"/>
    <property type="molecule type" value="Genomic_DNA"/>
</dbReference>
<dbReference type="InterPro" id="IPR036291">
    <property type="entry name" value="NAD(P)-bd_dom_sf"/>
</dbReference>
<evidence type="ECO:0000313" key="5">
    <source>
        <dbReference type="Proteomes" id="UP000317998"/>
    </source>
</evidence>
<dbReference type="GO" id="GO:0004764">
    <property type="term" value="F:shikimate 3-dehydrogenase (NADP+) activity"/>
    <property type="evidence" value="ECO:0007669"/>
    <property type="project" value="InterPro"/>
</dbReference>
<dbReference type="AlphaFoldDB" id="A0A542YIR1"/>
<dbReference type="Gene3D" id="3.40.50.10860">
    <property type="entry name" value="Leucine Dehydrogenase, chain A, domain 1"/>
    <property type="match status" value="1"/>
</dbReference>
<dbReference type="CDD" id="cd01065">
    <property type="entry name" value="NAD_bind_Shikimate_DH"/>
    <property type="match status" value="1"/>
</dbReference>
<dbReference type="GO" id="GO:0050661">
    <property type="term" value="F:NADP binding"/>
    <property type="evidence" value="ECO:0007669"/>
    <property type="project" value="TreeGrafter"/>
</dbReference>
<protein>
    <submittedName>
        <fullName evidence="4">Shikimate dehydrogenase</fullName>
    </submittedName>
</protein>
<comment type="caution">
    <text evidence="4">The sequence shown here is derived from an EMBL/GenBank/DDBJ whole genome shotgun (WGS) entry which is preliminary data.</text>
</comment>
<reference evidence="4 5" key="1">
    <citation type="submission" date="2019-06" db="EMBL/GenBank/DDBJ databases">
        <title>Sequencing the genomes of 1000 actinobacteria strains.</title>
        <authorList>
            <person name="Klenk H.-P."/>
        </authorList>
    </citation>
    <scope>NUCLEOTIDE SEQUENCE [LARGE SCALE GENOMIC DNA]</scope>
    <source>
        <strain evidence="4 5">DSM 26477</strain>
    </source>
</reference>
<proteinExistence type="predicted"/>
<dbReference type="Pfam" id="PF08501">
    <property type="entry name" value="Shikimate_dh_N"/>
    <property type="match status" value="1"/>
</dbReference>
<comment type="pathway">
    <text evidence="1">Metabolic intermediate biosynthesis; chorismate biosynthesis; chorismate from D-erythrose 4-phosphate and phosphoenolpyruvate: step 4/7.</text>
</comment>
<dbReference type="NCBIfam" id="NF001311">
    <property type="entry name" value="PRK00258.1-3"/>
    <property type="match status" value="1"/>
</dbReference>
<sequence>MTTDSSTAGPGVGEARLAVLGSPIAHSKSPTMHSAAYAVLGLPWSYERFEMTGDRLPEFLDGLGSEWRGLSLTMPVKRDVLPLLDEPDERVLLTGAANTLLFDGGRRRGFNTDVYGITAAFERAGVVEIDHAQVLGGGATAASAIVAAAHLGARRVTLSVRSPQRSLGLVDLGERLGLRIHIEPLGEHPSERPDAVISTLPNGAEAALHFDDAVRADSVLFDVGYEPWPTALAAHWEEAGGRVISGLEMLVFQALLQVRIFVSGQADDALDGEADVLSAMRSSVALPVP</sequence>
<dbReference type="OrthoDB" id="9776868at2"/>
<dbReference type="RefSeq" id="WP_141880158.1">
    <property type="nucleotide sequence ID" value="NZ_VFOM01000001.1"/>
</dbReference>
<dbReference type="GO" id="GO:0019632">
    <property type="term" value="P:shikimate metabolic process"/>
    <property type="evidence" value="ECO:0007669"/>
    <property type="project" value="TreeGrafter"/>
</dbReference>
<organism evidence="4 5">
    <name type="scientific">Homoserinimonas aerilata</name>
    <dbReference type="NCBI Taxonomy" id="1162970"/>
    <lineage>
        <taxon>Bacteria</taxon>
        <taxon>Bacillati</taxon>
        <taxon>Actinomycetota</taxon>
        <taxon>Actinomycetes</taxon>
        <taxon>Micrococcales</taxon>
        <taxon>Microbacteriaceae</taxon>
        <taxon>Homoserinimonas</taxon>
    </lineage>
</organism>
<dbReference type="InterPro" id="IPR022893">
    <property type="entry name" value="Shikimate_DH_fam"/>
</dbReference>
<evidence type="ECO:0000313" key="4">
    <source>
        <dbReference type="EMBL" id="TQL47962.1"/>
    </source>
</evidence>
<dbReference type="Gene3D" id="3.40.50.720">
    <property type="entry name" value="NAD(P)-binding Rossmann-like Domain"/>
    <property type="match status" value="1"/>
</dbReference>
<keyword evidence="2" id="KW-0057">Aromatic amino acid biosynthesis</keyword>
<dbReference type="InterPro" id="IPR013708">
    <property type="entry name" value="Shikimate_DH-bd_N"/>
</dbReference>
<dbReference type="PANTHER" id="PTHR21089:SF1">
    <property type="entry name" value="BIFUNCTIONAL 3-DEHYDROQUINATE DEHYDRATASE_SHIKIMATE DEHYDROGENASE, CHLOROPLASTIC"/>
    <property type="match status" value="1"/>
</dbReference>
<dbReference type="InterPro" id="IPR046346">
    <property type="entry name" value="Aminoacid_DH-like_N_sf"/>
</dbReference>
<dbReference type="GO" id="GO:0009423">
    <property type="term" value="P:chorismate biosynthetic process"/>
    <property type="evidence" value="ECO:0007669"/>
    <property type="project" value="TreeGrafter"/>
</dbReference>
<gene>
    <name evidence="4" type="ORF">FB562_1041</name>
</gene>
<dbReference type="Proteomes" id="UP000317998">
    <property type="component" value="Unassembled WGS sequence"/>
</dbReference>
<feature type="domain" description="Shikimate dehydrogenase substrate binding N-terminal" evidence="3">
    <location>
        <begin position="19"/>
        <end position="100"/>
    </location>
</feature>
<name>A0A542YIR1_9MICO</name>
<dbReference type="SUPFAM" id="SSF53223">
    <property type="entry name" value="Aminoacid dehydrogenase-like, N-terminal domain"/>
    <property type="match status" value="1"/>
</dbReference>
<dbReference type="PANTHER" id="PTHR21089">
    <property type="entry name" value="SHIKIMATE DEHYDROGENASE"/>
    <property type="match status" value="1"/>
</dbReference>
<dbReference type="SUPFAM" id="SSF51735">
    <property type="entry name" value="NAD(P)-binding Rossmann-fold domains"/>
    <property type="match status" value="1"/>
</dbReference>